<keyword evidence="8" id="KW-0547">Nucleotide-binding</keyword>
<keyword evidence="7" id="KW-0791">Threonine biosynthesis</keyword>
<evidence type="ECO:0000256" key="8">
    <source>
        <dbReference type="ARBA" id="ARBA00022741"/>
    </source>
</evidence>
<dbReference type="SUPFAM" id="SSF55060">
    <property type="entry name" value="GHMP Kinase, C-terminal domain"/>
    <property type="match status" value="1"/>
</dbReference>
<dbReference type="InterPro" id="IPR006204">
    <property type="entry name" value="GHMP_kinase_N_dom"/>
</dbReference>
<reference evidence="13" key="1">
    <citation type="submission" date="2018-06" db="EMBL/GenBank/DDBJ databases">
        <authorList>
            <person name="Zhirakovskaya E."/>
        </authorList>
    </citation>
    <scope>NUCLEOTIDE SEQUENCE</scope>
</reference>
<comment type="similarity">
    <text evidence="2">Belongs to the GHMP kinase family. Homoserine kinase subfamily.</text>
</comment>
<evidence type="ECO:0000256" key="3">
    <source>
        <dbReference type="ARBA" id="ARBA00012078"/>
    </source>
</evidence>
<dbReference type="GO" id="GO:0009088">
    <property type="term" value="P:threonine biosynthetic process"/>
    <property type="evidence" value="ECO:0007669"/>
    <property type="project" value="UniProtKB-UniPathway"/>
</dbReference>
<dbReference type="AlphaFoldDB" id="A0A3B0VE50"/>
<dbReference type="UniPathway" id="UPA00050">
    <property type="reaction ID" value="UER00064"/>
</dbReference>
<organism evidence="13">
    <name type="scientific">hydrothermal vent metagenome</name>
    <dbReference type="NCBI Taxonomy" id="652676"/>
    <lineage>
        <taxon>unclassified sequences</taxon>
        <taxon>metagenomes</taxon>
        <taxon>ecological metagenomes</taxon>
    </lineage>
</organism>
<sequence>MKIFAPVSIGNFSVGFDLLGLAIAPINGEMLGDVISVVPADSYDLNCSGPYASVLPMDKSSNLVTLAYKLFMQKMASKGLPTTAVSLHLEKRLPVGSGLGSSASSSVAALYGLNKFFGDALSIDDLLLMAGTLEGKVSGSVHYDNVAPCLLGGLQLMTGVTAYPCVSVPFFESWQLVVSYPAIEVSTKLAREMLPKQLDLATGIQFAQNLSVFVHALHNEDETLAASVLFDVIAESTRKKLIPQFDGYRDYAKSMGAIAFGISGSGPTVFALTNNHEISTKIQNYALNNFCGDAGFSYICKVDNFGVRQVEDIMQE</sequence>
<evidence type="ECO:0000256" key="9">
    <source>
        <dbReference type="ARBA" id="ARBA00022777"/>
    </source>
</evidence>
<evidence type="ECO:0000256" key="1">
    <source>
        <dbReference type="ARBA" id="ARBA00005015"/>
    </source>
</evidence>
<comment type="pathway">
    <text evidence="1">Amino-acid biosynthesis; L-threonine biosynthesis; L-threonine from L-aspartate: step 4/5.</text>
</comment>
<dbReference type="Pfam" id="PF00288">
    <property type="entry name" value="GHMP_kinases_N"/>
    <property type="match status" value="1"/>
</dbReference>
<dbReference type="GO" id="GO:0004413">
    <property type="term" value="F:homoserine kinase activity"/>
    <property type="evidence" value="ECO:0007669"/>
    <property type="project" value="UniProtKB-EC"/>
</dbReference>
<evidence type="ECO:0000256" key="4">
    <source>
        <dbReference type="ARBA" id="ARBA00017858"/>
    </source>
</evidence>
<dbReference type="InterPro" id="IPR014721">
    <property type="entry name" value="Ribsml_uS5_D2-typ_fold_subgr"/>
</dbReference>
<name>A0A3B0VE50_9ZZZZ</name>
<dbReference type="SUPFAM" id="SSF54211">
    <property type="entry name" value="Ribosomal protein S5 domain 2-like"/>
    <property type="match status" value="1"/>
</dbReference>
<evidence type="ECO:0000256" key="7">
    <source>
        <dbReference type="ARBA" id="ARBA00022697"/>
    </source>
</evidence>
<dbReference type="EMBL" id="UOEW01000145">
    <property type="protein sequence ID" value="VAW36557.1"/>
    <property type="molecule type" value="Genomic_DNA"/>
</dbReference>
<feature type="domain" description="GHMP kinase C-terminal" evidence="12">
    <location>
        <begin position="235"/>
        <end position="286"/>
    </location>
</feature>
<dbReference type="GO" id="GO:0005524">
    <property type="term" value="F:ATP binding"/>
    <property type="evidence" value="ECO:0007669"/>
    <property type="project" value="UniProtKB-KW"/>
</dbReference>
<evidence type="ECO:0000256" key="10">
    <source>
        <dbReference type="ARBA" id="ARBA00022840"/>
    </source>
</evidence>
<dbReference type="Gene3D" id="3.30.70.890">
    <property type="entry name" value="GHMP kinase, C-terminal domain"/>
    <property type="match status" value="1"/>
</dbReference>
<evidence type="ECO:0000313" key="13">
    <source>
        <dbReference type="EMBL" id="VAW36557.1"/>
    </source>
</evidence>
<dbReference type="PRINTS" id="PR00958">
    <property type="entry name" value="HOMSERKINASE"/>
</dbReference>
<dbReference type="PANTHER" id="PTHR20861:SF1">
    <property type="entry name" value="HOMOSERINE KINASE"/>
    <property type="match status" value="1"/>
</dbReference>
<dbReference type="NCBIfam" id="NF002288">
    <property type="entry name" value="PRK01212.1-4"/>
    <property type="match status" value="1"/>
</dbReference>
<dbReference type="PANTHER" id="PTHR20861">
    <property type="entry name" value="HOMOSERINE/4-DIPHOSPHOCYTIDYL-2-C-METHYL-D-ERYTHRITOL KINASE"/>
    <property type="match status" value="1"/>
</dbReference>
<dbReference type="Gene3D" id="3.30.230.10">
    <property type="match status" value="1"/>
</dbReference>
<dbReference type="Pfam" id="PF08544">
    <property type="entry name" value="GHMP_kinases_C"/>
    <property type="match status" value="1"/>
</dbReference>
<evidence type="ECO:0000259" key="12">
    <source>
        <dbReference type="Pfam" id="PF08544"/>
    </source>
</evidence>
<dbReference type="InterPro" id="IPR036554">
    <property type="entry name" value="GHMP_kinase_C_sf"/>
</dbReference>
<dbReference type="PIRSF" id="PIRSF000676">
    <property type="entry name" value="Homoser_kin"/>
    <property type="match status" value="1"/>
</dbReference>
<proteinExistence type="inferred from homology"/>
<feature type="domain" description="GHMP kinase N-terminal" evidence="11">
    <location>
        <begin position="62"/>
        <end position="153"/>
    </location>
</feature>
<gene>
    <name evidence="13" type="ORF">MNBD_GAMMA01-2210</name>
</gene>
<keyword evidence="9 13" id="KW-0418">Kinase</keyword>
<dbReference type="NCBIfam" id="TIGR00191">
    <property type="entry name" value="thrB"/>
    <property type="match status" value="1"/>
</dbReference>
<dbReference type="InterPro" id="IPR006203">
    <property type="entry name" value="GHMP_knse_ATP-bd_CS"/>
</dbReference>
<dbReference type="InterPro" id="IPR000870">
    <property type="entry name" value="Homoserine_kinase"/>
</dbReference>
<accession>A0A3B0VE50</accession>
<dbReference type="InterPro" id="IPR020568">
    <property type="entry name" value="Ribosomal_Su5_D2-typ_SF"/>
</dbReference>
<evidence type="ECO:0000259" key="11">
    <source>
        <dbReference type="Pfam" id="PF00288"/>
    </source>
</evidence>
<dbReference type="InterPro" id="IPR013750">
    <property type="entry name" value="GHMP_kinase_C_dom"/>
</dbReference>
<dbReference type="HAMAP" id="MF_00384">
    <property type="entry name" value="Homoser_kinase"/>
    <property type="match status" value="1"/>
</dbReference>
<evidence type="ECO:0000256" key="6">
    <source>
        <dbReference type="ARBA" id="ARBA00022679"/>
    </source>
</evidence>
<evidence type="ECO:0000256" key="5">
    <source>
        <dbReference type="ARBA" id="ARBA00022605"/>
    </source>
</evidence>
<protein>
    <recommendedName>
        <fullName evidence="4">Homoserine kinase</fullName>
        <ecNumber evidence="3">2.7.1.39</ecNumber>
    </recommendedName>
</protein>
<keyword evidence="6 13" id="KW-0808">Transferase</keyword>
<dbReference type="PROSITE" id="PS00627">
    <property type="entry name" value="GHMP_KINASES_ATP"/>
    <property type="match status" value="1"/>
</dbReference>
<evidence type="ECO:0000256" key="2">
    <source>
        <dbReference type="ARBA" id="ARBA00007370"/>
    </source>
</evidence>
<keyword evidence="5" id="KW-0028">Amino-acid biosynthesis</keyword>
<dbReference type="EC" id="2.7.1.39" evidence="3"/>
<keyword evidence="10" id="KW-0067">ATP-binding</keyword>